<dbReference type="EMBL" id="JAJHUN010000011">
    <property type="protein sequence ID" value="KAJ4144395.1"/>
    <property type="molecule type" value="Genomic_DNA"/>
</dbReference>
<proteinExistence type="predicted"/>
<dbReference type="RefSeq" id="XP_056048065.1">
    <property type="nucleotide sequence ID" value="XM_056204171.1"/>
</dbReference>
<dbReference type="GeneID" id="80890438"/>
<dbReference type="Proteomes" id="UP001144673">
    <property type="component" value="Chromosome 2"/>
</dbReference>
<dbReference type="AlphaFoldDB" id="A0A9W8Q1G9"/>
<reference evidence="1" key="1">
    <citation type="journal article" date="2023" name="Access Microbiol">
        <title>De-novo genome assembly for Akanthomyces muscarius, a biocontrol agent of insect agricultural pests.</title>
        <authorList>
            <person name="Erdos Z."/>
            <person name="Studholme D.J."/>
            <person name="Raymond B."/>
            <person name="Sharma M."/>
        </authorList>
    </citation>
    <scope>NUCLEOTIDE SEQUENCE</scope>
    <source>
        <strain evidence="1">Ve6</strain>
    </source>
</reference>
<protein>
    <submittedName>
        <fullName evidence="1">Uncharacterized protein</fullName>
    </submittedName>
</protein>
<name>A0A9W8Q1G9_AKAMU</name>
<comment type="caution">
    <text evidence="1">The sequence shown here is derived from an EMBL/GenBank/DDBJ whole genome shotgun (WGS) entry which is preliminary data.</text>
</comment>
<evidence type="ECO:0000313" key="2">
    <source>
        <dbReference type="Proteomes" id="UP001144673"/>
    </source>
</evidence>
<organism evidence="1 2">
    <name type="scientific">Akanthomyces muscarius</name>
    <name type="common">Entomopathogenic fungus</name>
    <name type="synonym">Lecanicillium muscarium</name>
    <dbReference type="NCBI Taxonomy" id="2231603"/>
    <lineage>
        <taxon>Eukaryota</taxon>
        <taxon>Fungi</taxon>
        <taxon>Dikarya</taxon>
        <taxon>Ascomycota</taxon>
        <taxon>Pezizomycotina</taxon>
        <taxon>Sordariomycetes</taxon>
        <taxon>Hypocreomycetidae</taxon>
        <taxon>Hypocreales</taxon>
        <taxon>Cordycipitaceae</taxon>
        <taxon>Akanthomyces</taxon>
    </lineage>
</organism>
<sequence>MGTQALPYSRTDQDSPARTCLCPSSIESLEADRQQGSGVRPCMSFEPRGASPRSALARAQRGAVSIRTYIYILVPAL</sequence>
<keyword evidence="2" id="KW-1185">Reference proteome</keyword>
<dbReference type="KEGG" id="amus:LMH87_003279"/>
<accession>A0A9W8Q1G9</accession>
<gene>
    <name evidence="1" type="ORF">LMH87_003279</name>
</gene>
<evidence type="ECO:0000313" key="1">
    <source>
        <dbReference type="EMBL" id="KAJ4144395.1"/>
    </source>
</evidence>